<dbReference type="RefSeq" id="WP_006212030.1">
    <property type="nucleotide sequence ID" value="NZ_ADHJ01000043.1"/>
</dbReference>
<dbReference type="KEGG" id="pvo:PVOR_26438"/>
<keyword evidence="2" id="KW-1185">Reference proteome</keyword>
<protein>
    <submittedName>
        <fullName evidence="1">Uncharacterized protein</fullName>
    </submittedName>
</protein>
<accession>A0A2R9SP27</accession>
<dbReference type="Proteomes" id="UP000003094">
    <property type="component" value="Unassembled WGS sequence"/>
</dbReference>
<dbReference type="AlphaFoldDB" id="A0A2R9SP27"/>
<comment type="caution">
    <text evidence="1">The sequence shown here is derived from an EMBL/GenBank/DDBJ whole genome shotgun (WGS) entry which is preliminary data.</text>
</comment>
<evidence type="ECO:0000313" key="1">
    <source>
        <dbReference type="EMBL" id="EFU39140.1"/>
    </source>
</evidence>
<reference evidence="1 2" key="1">
    <citation type="journal article" date="2010" name="BMC Genomics">
        <title>Genome sequence of the pattern forming Paenibacillus vortex bacterium reveals potential for thriving in complex environments.</title>
        <authorList>
            <person name="Sirota-Madi A."/>
            <person name="Olender T."/>
            <person name="Helman Y."/>
            <person name="Ingham C."/>
            <person name="Brainis I."/>
            <person name="Roth D."/>
            <person name="Hagi E."/>
            <person name="Brodsky L."/>
            <person name="Leshkowitz D."/>
            <person name="Galatenko V."/>
            <person name="Nikolaev V."/>
            <person name="Mugasimangalam R.C."/>
            <person name="Bransburg-Zabary S."/>
            <person name="Gutnick D.L."/>
            <person name="Lancet D."/>
            <person name="Ben-Jacob E."/>
        </authorList>
    </citation>
    <scope>NUCLEOTIDE SEQUENCE [LARGE SCALE GENOMIC DNA]</scope>
    <source>
        <strain evidence="1 2">V453</strain>
    </source>
</reference>
<organism evidence="1 2">
    <name type="scientific">Paenibacillus vortex V453</name>
    <dbReference type="NCBI Taxonomy" id="715225"/>
    <lineage>
        <taxon>Bacteria</taxon>
        <taxon>Bacillati</taxon>
        <taxon>Bacillota</taxon>
        <taxon>Bacilli</taxon>
        <taxon>Bacillales</taxon>
        <taxon>Paenibacillaceae</taxon>
        <taxon>Paenibacillus</taxon>
    </lineage>
</organism>
<proteinExistence type="predicted"/>
<sequence>MIDDSDNQTLLKPLGRTPVSRISLISSRVNICEIHRLVWLIQRERSTHFYRSMDDMESGTPDSDLVLAG</sequence>
<evidence type="ECO:0000313" key="2">
    <source>
        <dbReference type="Proteomes" id="UP000003094"/>
    </source>
</evidence>
<gene>
    <name evidence="1" type="ORF">PVOR_26438</name>
</gene>
<name>A0A2R9SP27_9BACL</name>
<dbReference type="EMBL" id="ADHJ01000043">
    <property type="protein sequence ID" value="EFU39140.1"/>
    <property type="molecule type" value="Genomic_DNA"/>
</dbReference>